<reference evidence="1 2" key="1">
    <citation type="submission" date="2011-01" db="EMBL/GenBank/DDBJ databases">
        <authorList>
            <person name="Weinstock G."/>
            <person name="Sodergren E."/>
            <person name="Clifton S."/>
            <person name="Fulton L."/>
            <person name="Fulton B."/>
            <person name="Courtney L."/>
            <person name="Fronick C."/>
            <person name="Harrison M."/>
            <person name="Strong C."/>
            <person name="Farmer C."/>
            <person name="Delahaunty K."/>
            <person name="Markovic C."/>
            <person name="Hall O."/>
            <person name="Minx P."/>
            <person name="Tomlinson C."/>
            <person name="Mitreva M."/>
            <person name="Hou S."/>
            <person name="Chen J."/>
            <person name="Wollam A."/>
            <person name="Pepin K.H."/>
            <person name="Johnson M."/>
            <person name="Bhonagiri V."/>
            <person name="Zhang X."/>
            <person name="Suruliraj S."/>
            <person name="Warren W."/>
            <person name="Chinwalla A."/>
            <person name="Mardis E.R."/>
            <person name="Wilson R.K."/>
        </authorList>
    </citation>
    <scope>NUCLEOTIDE SEQUENCE [LARGE SCALE GENOMIC DNA]</scope>
    <source>
        <strain evidence="1 2">YIT 12067</strain>
    </source>
</reference>
<proteinExistence type="predicted"/>
<dbReference type="OrthoDB" id="2084209at2"/>
<dbReference type="Pfam" id="PF16256">
    <property type="entry name" value="DUF4911"/>
    <property type="match status" value="1"/>
</dbReference>
<organism evidence="1 2">
    <name type="scientific">Phascolarctobacterium succinatutens YIT 12067</name>
    <dbReference type="NCBI Taxonomy" id="626939"/>
    <lineage>
        <taxon>Bacteria</taxon>
        <taxon>Bacillati</taxon>
        <taxon>Bacillota</taxon>
        <taxon>Negativicutes</taxon>
        <taxon>Acidaminococcales</taxon>
        <taxon>Acidaminococcaceae</taxon>
        <taxon>Phascolarctobacterium</taxon>
    </lineage>
</organism>
<evidence type="ECO:0000313" key="2">
    <source>
        <dbReference type="Proteomes" id="UP000004923"/>
    </source>
</evidence>
<dbReference type="GeneID" id="78524193"/>
<sequence length="87" mass="10013">MSDNDPGPHSMIYAQVEPERIADVNWIMEGYEHLAMVSTVDGTSGLIKFYATPDTYFDTLDIIENMPFKVDVIDNMENGVYHRLWQI</sequence>
<evidence type="ECO:0000313" key="1">
    <source>
        <dbReference type="EMBL" id="EFY04110.1"/>
    </source>
</evidence>
<keyword evidence="2" id="KW-1185">Reference proteome</keyword>
<dbReference type="InterPro" id="IPR032587">
    <property type="entry name" value="DUF4911"/>
</dbReference>
<protein>
    <recommendedName>
        <fullName evidence="3">DUF4911 domain-containing protein</fullName>
    </recommendedName>
</protein>
<comment type="caution">
    <text evidence="1">The sequence shown here is derived from an EMBL/GenBank/DDBJ whole genome shotgun (WGS) entry which is preliminary data.</text>
</comment>
<accession>E8LGF4</accession>
<dbReference type="HOGENOM" id="CLU_190608_1_0_9"/>
<dbReference type="AlphaFoldDB" id="E8LGF4"/>
<dbReference type="EMBL" id="AEVN01000102">
    <property type="protein sequence ID" value="EFY04110.1"/>
    <property type="molecule type" value="Genomic_DNA"/>
</dbReference>
<gene>
    <name evidence="1" type="ORF">HMPREF9443_01970</name>
</gene>
<dbReference type="RefSeq" id="WP_009146306.1">
    <property type="nucleotide sequence ID" value="NZ_GL830930.1"/>
</dbReference>
<name>E8LGF4_9FIRM</name>
<dbReference type="Proteomes" id="UP000004923">
    <property type="component" value="Unassembled WGS sequence"/>
</dbReference>
<evidence type="ECO:0008006" key="3">
    <source>
        <dbReference type="Google" id="ProtNLM"/>
    </source>
</evidence>